<name>A0A0L0D1R6_THETB</name>
<reference evidence="2 3" key="1">
    <citation type="submission" date="2010-05" db="EMBL/GenBank/DDBJ databases">
        <title>The Genome Sequence of Thecamonas trahens ATCC 50062.</title>
        <authorList>
            <consortium name="The Broad Institute Genome Sequencing Platform"/>
            <person name="Russ C."/>
            <person name="Cuomo C."/>
            <person name="Shea T."/>
            <person name="Young S.K."/>
            <person name="Zeng Q."/>
            <person name="Koehrsen M."/>
            <person name="Haas B."/>
            <person name="Borodovsky M."/>
            <person name="Guigo R."/>
            <person name="Alvarado L."/>
            <person name="Berlin A."/>
            <person name="Bochicchio J."/>
            <person name="Borenstein D."/>
            <person name="Chapman S."/>
            <person name="Chen Z."/>
            <person name="Freedman E."/>
            <person name="Gellesch M."/>
            <person name="Goldberg J."/>
            <person name="Griggs A."/>
            <person name="Gujja S."/>
            <person name="Heilman E."/>
            <person name="Heiman D."/>
            <person name="Hepburn T."/>
            <person name="Howarth C."/>
            <person name="Jen D."/>
            <person name="Larson L."/>
            <person name="Mehta T."/>
            <person name="Park D."/>
            <person name="Pearson M."/>
            <person name="Roberts A."/>
            <person name="Saif S."/>
            <person name="Shenoy N."/>
            <person name="Sisk P."/>
            <person name="Stolte C."/>
            <person name="Sykes S."/>
            <person name="Thomson T."/>
            <person name="Walk T."/>
            <person name="White J."/>
            <person name="Yandava C."/>
            <person name="Burger G."/>
            <person name="Gray M.W."/>
            <person name="Holland P.W.H."/>
            <person name="King N."/>
            <person name="Lang F.B.F."/>
            <person name="Roger A.J."/>
            <person name="Ruiz-Trillo I."/>
            <person name="Lander E."/>
            <person name="Nusbaum C."/>
        </authorList>
    </citation>
    <scope>NUCLEOTIDE SEQUENCE [LARGE SCALE GENOMIC DNA]</scope>
    <source>
        <strain evidence="2 3">ATCC 50062</strain>
    </source>
</reference>
<gene>
    <name evidence="2" type="ORF">AMSG_00321</name>
</gene>
<sequence>MDYSHPSLSYSRASPEAWHSRVSTWQAESDRIDALTSSVLLRSASAVRQHRVPVTAANGGLPIINTGARLTAELAAAREEARAAHARADAAEAAAASKIAAAEAAAALKVATAQAAAARAVADARASETSAQSAAARAMTASTAMRKNLVAASERNVAMAERVAAAEGIQAAEPEPASPPALKATTPPPRASVVDILEDRLQSALASVQVWKRTALAHERDATALRARLHEAEAVIHAAAPATADIAIQVTPSASSAEVQASPSYATVAVQASDEPASPPPRWASELDPSALTRRAEDAEMRLEAALLEIINLQRENQSLDDAHATARAQLVELGGFASKLEHWARDLACQPPHQQ</sequence>
<evidence type="ECO:0000313" key="2">
    <source>
        <dbReference type="EMBL" id="KNC46202.1"/>
    </source>
</evidence>
<evidence type="ECO:0000256" key="1">
    <source>
        <dbReference type="SAM" id="Coils"/>
    </source>
</evidence>
<protein>
    <submittedName>
        <fullName evidence="2">Uncharacterized protein</fullName>
    </submittedName>
</protein>
<dbReference type="EMBL" id="GL349433">
    <property type="protein sequence ID" value="KNC46202.1"/>
    <property type="molecule type" value="Genomic_DNA"/>
</dbReference>
<dbReference type="GeneID" id="25560134"/>
<dbReference type="Proteomes" id="UP000054408">
    <property type="component" value="Unassembled WGS sequence"/>
</dbReference>
<dbReference type="RefSeq" id="XP_013763177.1">
    <property type="nucleotide sequence ID" value="XM_013907723.1"/>
</dbReference>
<dbReference type="AlphaFoldDB" id="A0A0L0D1R6"/>
<dbReference type="OMA" id="WARDLAC"/>
<organism evidence="2 3">
    <name type="scientific">Thecamonas trahens ATCC 50062</name>
    <dbReference type="NCBI Taxonomy" id="461836"/>
    <lineage>
        <taxon>Eukaryota</taxon>
        <taxon>Apusozoa</taxon>
        <taxon>Apusomonadida</taxon>
        <taxon>Apusomonadidae</taxon>
        <taxon>Thecamonas</taxon>
    </lineage>
</organism>
<keyword evidence="3" id="KW-1185">Reference proteome</keyword>
<evidence type="ECO:0000313" key="3">
    <source>
        <dbReference type="Proteomes" id="UP000054408"/>
    </source>
</evidence>
<keyword evidence="1" id="KW-0175">Coiled coil</keyword>
<proteinExistence type="predicted"/>
<accession>A0A0L0D1R6</accession>
<feature type="coiled-coil region" evidence="1">
    <location>
        <begin position="296"/>
        <end position="330"/>
    </location>
</feature>